<dbReference type="PANTHER" id="PTHR36836:SF1">
    <property type="entry name" value="COLANIC ACID BIOSYNTHESIS PROTEIN WCAK"/>
    <property type="match status" value="1"/>
</dbReference>
<name>A0ABR6CIR5_9HYPH</name>
<dbReference type="Pfam" id="PF04230">
    <property type="entry name" value="PS_pyruv_trans"/>
    <property type="match status" value="1"/>
</dbReference>
<protein>
    <submittedName>
        <fullName evidence="2">Polysaccharide pyruvyl transferase WcaK-like protein</fullName>
    </submittedName>
</protein>
<gene>
    <name evidence="2" type="ORF">HNQ97_006676</name>
</gene>
<evidence type="ECO:0000313" key="2">
    <source>
        <dbReference type="EMBL" id="MBA9024636.1"/>
    </source>
</evidence>
<reference evidence="2 3" key="1">
    <citation type="submission" date="2020-08" db="EMBL/GenBank/DDBJ databases">
        <title>Genomic Encyclopedia of Type Strains, Phase IV (KMG-IV): sequencing the most valuable type-strain genomes for metagenomic binning, comparative biology and taxonomic classification.</title>
        <authorList>
            <person name="Goeker M."/>
        </authorList>
    </citation>
    <scope>NUCLEOTIDE SEQUENCE [LARGE SCALE GENOMIC DNA]</scope>
    <source>
        <strain evidence="2 3">DSM 17455</strain>
    </source>
</reference>
<evidence type="ECO:0000313" key="3">
    <source>
        <dbReference type="Proteomes" id="UP000587524"/>
    </source>
</evidence>
<sequence length="323" mass="35160">MSAATLDEYQIDAAAMAGYSMLWAGVADVAASGIPLCWNAPGVPEAFPQFQHSLVRVALDAATYLSVRDDDSRSLLLDVHPDANIDVILDTAWDIPILWSNVELDDAYRQVVQGRTDRTIAIHLNERYLGLPEAEVASCLDDIGVATDSTPLLLALGPCHGDDRLAMRVARKMVSSPIVIDHPSSLREIVACLSRSKAYLGSSMHGFITSMAFGVPALNVASQKVVKFAGLQRLLGSRTICVQTWSEARDWASSLDGAGNLPPEINTRLDAHWSRIADSVKSPQQRQIPAVEGLNEAILAATFQDLVGRFRKQQMRLKNLTKS</sequence>
<dbReference type="EMBL" id="JACJHZ010000075">
    <property type="protein sequence ID" value="MBA9024636.1"/>
    <property type="molecule type" value="Genomic_DNA"/>
</dbReference>
<accession>A0ABR6CIR5</accession>
<proteinExistence type="predicted"/>
<organism evidence="2 3">
    <name type="scientific">Aminobacter ciceronei</name>
    <dbReference type="NCBI Taxonomy" id="150723"/>
    <lineage>
        <taxon>Bacteria</taxon>
        <taxon>Pseudomonadati</taxon>
        <taxon>Pseudomonadota</taxon>
        <taxon>Alphaproteobacteria</taxon>
        <taxon>Hyphomicrobiales</taxon>
        <taxon>Phyllobacteriaceae</taxon>
        <taxon>Aminobacter</taxon>
    </lineage>
</organism>
<dbReference type="Proteomes" id="UP000587524">
    <property type="component" value="Unassembled WGS sequence"/>
</dbReference>
<evidence type="ECO:0000259" key="1">
    <source>
        <dbReference type="Pfam" id="PF04230"/>
    </source>
</evidence>
<dbReference type="PANTHER" id="PTHR36836">
    <property type="entry name" value="COLANIC ACID BIOSYNTHESIS PROTEIN WCAK"/>
    <property type="match status" value="1"/>
</dbReference>
<dbReference type="InterPro" id="IPR007345">
    <property type="entry name" value="Polysacch_pyruvyl_Trfase"/>
</dbReference>
<feature type="domain" description="Polysaccharide pyruvyl transferase" evidence="1">
    <location>
        <begin position="31"/>
        <end position="222"/>
    </location>
</feature>
<keyword evidence="3" id="KW-1185">Reference proteome</keyword>
<comment type="caution">
    <text evidence="2">The sequence shown here is derived from an EMBL/GenBank/DDBJ whole genome shotgun (WGS) entry which is preliminary data.</text>
</comment>